<dbReference type="EMBL" id="JZBS01001460">
    <property type="protein sequence ID" value="KKK22613.1"/>
    <property type="molecule type" value="Genomic_DNA"/>
</dbReference>
<dbReference type="Proteomes" id="UP000034291">
    <property type="component" value="Unassembled WGS sequence"/>
</dbReference>
<protein>
    <recommendedName>
        <fullName evidence="3">non-specific serine/threonine protein kinase</fullName>
        <ecNumber evidence="3">2.7.11.1</ecNumber>
    </recommendedName>
</protein>
<feature type="region of interest" description="Disordered" evidence="17">
    <location>
        <begin position="786"/>
        <end position="811"/>
    </location>
</feature>
<keyword evidence="8" id="KW-0677">Repeat</keyword>
<feature type="compositionally biased region" description="Basic and acidic residues" evidence="17">
    <location>
        <begin position="70"/>
        <end position="80"/>
    </location>
</feature>
<evidence type="ECO:0000256" key="4">
    <source>
        <dbReference type="ARBA" id="ARBA00022441"/>
    </source>
</evidence>
<feature type="compositionally biased region" description="Basic residues" evidence="17">
    <location>
        <begin position="1"/>
        <end position="11"/>
    </location>
</feature>
<comment type="subcellular location">
    <subcellularLocation>
        <location evidence="1">Cytoplasm</location>
    </subcellularLocation>
</comment>
<feature type="compositionally biased region" description="Basic and acidic residues" evidence="17">
    <location>
        <begin position="801"/>
        <end position="811"/>
    </location>
</feature>
<keyword evidence="11 15" id="KW-0067">ATP-binding</keyword>
<feature type="binding site" evidence="15">
    <location>
        <position position="1516"/>
    </location>
    <ligand>
        <name>ATP</name>
        <dbReference type="ChEBI" id="CHEBI:30616"/>
    </ligand>
</feature>
<gene>
    <name evidence="19" type="ORF">ARAM_007077</name>
</gene>
<keyword evidence="4" id="KW-0880">Kelch repeat</keyword>
<feature type="coiled-coil region" evidence="16">
    <location>
        <begin position="1038"/>
        <end position="1105"/>
    </location>
</feature>
<dbReference type="InterPro" id="IPR017441">
    <property type="entry name" value="Protein_kinase_ATP_BS"/>
</dbReference>
<feature type="compositionally biased region" description="Polar residues" evidence="17">
    <location>
        <begin position="1351"/>
        <end position="1371"/>
    </location>
</feature>
<keyword evidence="7" id="KW-0808">Transferase</keyword>
<comment type="caution">
    <text evidence="19">The sequence shown here is derived from an EMBL/GenBank/DDBJ whole genome shotgun (WGS) entry which is preliminary data.</text>
</comment>
<evidence type="ECO:0000256" key="2">
    <source>
        <dbReference type="ARBA" id="ARBA00005926"/>
    </source>
</evidence>
<feature type="compositionally biased region" description="Low complexity" evidence="17">
    <location>
        <begin position="514"/>
        <end position="526"/>
    </location>
</feature>
<evidence type="ECO:0000256" key="11">
    <source>
        <dbReference type="ARBA" id="ARBA00022840"/>
    </source>
</evidence>
<evidence type="ECO:0000313" key="19">
    <source>
        <dbReference type="EMBL" id="KKK22613.1"/>
    </source>
</evidence>
<keyword evidence="5" id="KW-0963">Cytoplasm</keyword>
<feature type="region of interest" description="Disordered" evidence="17">
    <location>
        <begin position="1424"/>
        <end position="1463"/>
    </location>
</feature>
<evidence type="ECO:0000256" key="15">
    <source>
        <dbReference type="PROSITE-ProRule" id="PRU10141"/>
    </source>
</evidence>
<keyword evidence="12 16" id="KW-0175">Coiled coil</keyword>
<keyword evidence="9 15" id="KW-0547">Nucleotide-binding</keyword>
<dbReference type="CDD" id="cd14125">
    <property type="entry name" value="STKc_CK1_delta_epsilon"/>
    <property type="match status" value="1"/>
</dbReference>
<evidence type="ECO:0000256" key="10">
    <source>
        <dbReference type="ARBA" id="ARBA00022777"/>
    </source>
</evidence>
<feature type="compositionally biased region" description="Polar residues" evidence="17">
    <location>
        <begin position="1379"/>
        <end position="1388"/>
    </location>
</feature>
<evidence type="ECO:0000256" key="5">
    <source>
        <dbReference type="ARBA" id="ARBA00022490"/>
    </source>
</evidence>
<dbReference type="SUPFAM" id="SSF56112">
    <property type="entry name" value="Protein kinase-like (PK-like)"/>
    <property type="match status" value="1"/>
</dbReference>
<evidence type="ECO:0000256" key="14">
    <source>
        <dbReference type="ARBA" id="ARBA00048679"/>
    </source>
</evidence>
<feature type="compositionally biased region" description="Pro residues" evidence="17">
    <location>
        <begin position="527"/>
        <end position="539"/>
    </location>
</feature>
<dbReference type="InterPro" id="IPR011009">
    <property type="entry name" value="Kinase-like_dom_sf"/>
</dbReference>
<dbReference type="Gene3D" id="1.10.510.10">
    <property type="entry name" value="Transferase(Phosphotransferase) domain 1"/>
    <property type="match status" value="1"/>
</dbReference>
<evidence type="ECO:0000256" key="16">
    <source>
        <dbReference type="SAM" id="Coils"/>
    </source>
</evidence>
<feature type="compositionally biased region" description="Low complexity" evidence="17">
    <location>
        <begin position="1797"/>
        <end position="1816"/>
    </location>
</feature>
<dbReference type="PROSITE" id="PS00108">
    <property type="entry name" value="PROTEIN_KINASE_ST"/>
    <property type="match status" value="1"/>
</dbReference>
<feature type="domain" description="Protein kinase" evidence="18">
    <location>
        <begin position="1487"/>
        <end position="1756"/>
    </location>
</feature>
<feature type="compositionally biased region" description="Low complexity" evidence="17">
    <location>
        <begin position="46"/>
        <end position="65"/>
    </location>
</feature>
<feature type="region of interest" description="Disordered" evidence="17">
    <location>
        <begin position="1344"/>
        <end position="1392"/>
    </location>
</feature>
<reference evidence="19 20" key="1">
    <citation type="submission" date="2015-02" db="EMBL/GenBank/DDBJ databases">
        <title>Draft Genome Sequences of Two Closely-Related Aflatoxigenic Aspergillus Species Obtained from the Cote d'Ivoire.</title>
        <authorList>
            <person name="Moore G.G."/>
            <person name="Beltz S.B."/>
            <person name="Mack B.M."/>
        </authorList>
    </citation>
    <scope>NUCLEOTIDE SEQUENCE [LARGE SCALE GENOMIC DNA]</scope>
    <source>
        <strain evidence="19 20">SRRC1468</strain>
    </source>
</reference>
<dbReference type="GO" id="GO:0005524">
    <property type="term" value="F:ATP binding"/>
    <property type="evidence" value="ECO:0007669"/>
    <property type="project" value="UniProtKB-UniRule"/>
</dbReference>
<comment type="similarity">
    <text evidence="2">Belongs to the protein kinase superfamily. CK1 Ser/Thr protein kinase family. Casein kinase I subfamily.</text>
</comment>
<dbReference type="Pfam" id="PF00069">
    <property type="entry name" value="Pkinase"/>
    <property type="match status" value="1"/>
</dbReference>
<evidence type="ECO:0000259" key="18">
    <source>
        <dbReference type="PROSITE" id="PS50011"/>
    </source>
</evidence>
<organism evidence="19 20">
    <name type="scientific">Aspergillus rambellii</name>
    <dbReference type="NCBI Taxonomy" id="308745"/>
    <lineage>
        <taxon>Eukaryota</taxon>
        <taxon>Fungi</taxon>
        <taxon>Dikarya</taxon>
        <taxon>Ascomycota</taxon>
        <taxon>Pezizomycotina</taxon>
        <taxon>Eurotiomycetes</taxon>
        <taxon>Eurotiomycetidae</taxon>
        <taxon>Eurotiales</taxon>
        <taxon>Aspergillaceae</taxon>
        <taxon>Aspergillus</taxon>
        <taxon>Aspergillus subgen. Nidulantes</taxon>
    </lineage>
</organism>
<dbReference type="PROSITE" id="PS00107">
    <property type="entry name" value="PROTEIN_KINASE_ATP"/>
    <property type="match status" value="1"/>
</dbReference>
<dbReference type="InterPro" id="IPR015915">
    <property type="entry name" value="Kelch-typ_b-propeller"/>
</dbReference>
<feature type="region of interest" description="Disordered" evidence="17">
    <location>
        <begin position="442"/>
        <end position="677"/>
    </location>
</feature>
<evidence type="ECO:0000256" key="1">
    <source>
        <dbReference type="ARBA" id="ARBA00004496"/>
    </source>
</evidence>
<dbReference type="InterPro" id="IPR008271">
    <property type="entry name" value="Ser/Thr_kinase_AS"/>
</dbReference>
<dbReference type="OrthoDB" id="45365at2759"/>
<evidence type="ECO:0000256" key="17">
    <source>
        <dbReference type="SAM" id="MobiDB-lite"/>
    </source>
</evidence>
<dbReference type="SUPFAM" id="SSF117281">
    <property type="entry name" value="Kelch motif"/>
    <property type="match status" value="1"/>
</dbReference>
<feature type="compositionally biased region" description="Low complexity" evidence="17">
    <location>
        <begin position="87"/>
        <end position="100"/>
    </location>
</feature>
<feature type="compositionally biased region" description="Basic and acidic residues" evidence="17">
    <location>
        <begin position="1866"/>
        <end position="1875"/>
    </location>
</feature>
<feature type="compositionally biased region" description="Polar residues" evidence="17">
    <location>
        <begin position="463"/>
        <end position="483"/>
    </location>
</feature>
<feature type="compositionally biased region" description="Basic and acidic residues" evidence="17">
    <location>
        <begin position="1443"/>
        <end position="1459"/>
    </location>
</feature>
<dbReference type="Pfam" id="PF24681">
    <property type="entry name" value="Kelch_KLHDC2_KLHL20_DRC7"/>
    <property type="match status" value="1"/>
</dbReference>
<dbReference type="SMART" id="SM00220">
    <property type="entry name" value="S_TKc"/>
    <property type="match status" value="1"/>
</dbReference>
<keyword evidence="20" id="KW-1185">Reference proteome</keyword>
<evidence type="ECO:0000256" key="9">
    <source>
        <dbReference type="ARBA" id="ARBA00022741"/>
    </source>
</evidence>
<evidence type="ECO:0000256" key="6">
    <source>
        <dbReference type="ARBA" id="ARBA00022527"/>
    </source>
</evidence>
<feature type="coiled-coil region" evidence="16">
    <location>
        <begin position="841"/>
        <end position="1006"/>
    </location>
</feature>
<dbReference type="FunFam" id="3.30.200.20:FF:000538">
    <property type="entry name" value="Putative Casein kinase I"/>
    <property type="match status" value="1"/>
</dbReference>
<keyword evidence="10" id="KW-0418">Kinase</keyword>
<feature type="coiled-coil region" evidence="16">
    <location>
        <begin position="1144"/>
        <end position="1228"/>
    </location>
</feature>
<feature type="region of interest" description="Disordered" evidence="17">
    <location>
        <begin position="1"/>
        <end position="106"/>
    </location>
</feature>
<dbReference type="InterPro" id="IPR000719">
    <property type="entry name" value="Prot_kinase_dom"/>
</dbReference>
<dbReference type="PANTHER" id="PTHR11909">
    <property type="entry name" value="CASEIN KINASE-RELATED"/>
    <property type="match status" value="1"/>
</dbReference>
<evidence type="ECO:0000313" key="20">
    <source>
        <dbReference type="Proteomes" id="UP000034291"/>
    </source>
</evidence>
<feature type="compositionally biased region" description="Basic and acidic residues" evidence="17">
    <location>
        <begin position="575"/>
        <end position="593"/>
    </location>
</feature>
<dbReference type="FunFam" id="1.10.510.10:FF:000159">
    <property type="entry name" value="Casein kinase I hhp1"/>
    <property type="match status" value="1"/>
</dbReference>
<dbReference type="Gene3D" id="2.120.10.80">
    <property type="entry name" value="Kelch-type beta propeller"/>
    <property type="match status" value="1"/>
</dbReference>
<dbReference type="FunFam" id="2.120.10.80:FF:000049">
    <property type="entry name" value="Cell polarity protein (Tea1)"/>
    <property type="match status" value="1"/>
</dbReference>
<feature type="region of interest" description="Disordered" evidence="17">
    <location>
        <begin position="1788"/>
        <end position="1875"/>
    </location>
</feature>
<dbReference type="PROSITE" id="PS50011">
    <property type="entry name" value="PROTEIN_KINASE_DOM"/>
    <property type="match status" value="1"/>
</dbReference>
<name>A0A0F8UT19_9EURO</name>
<evidence type="ECO:0000256" key="7">
    <source>
        <dbReference type="ARBA" id="ARBA00022679"/>
    </source>
</evidence>
<dbReference type="SUPFAM" id="SSF57997">
    <property type="entry name" value="Tropomyosin"/>
    <property type="match status" value="1"/>
</dbReference>
<evidence type="ECO:0000256" key="8">
    <source>
        <dbReference type="ARBA" id="ARBA00022737"/>
    </source>
</evidence>
<dbReference type="STRING" id="308745.A0A0F8UT19"/>
<feature type="region of interest" description="Disordered" evidence="17">
    <location>
        <begin position="1122"/>
        <end position="1141"/>
    </location>
</feature>
<evidence type="ECO:0000256" key="13">
    <source>
        <dbReference type="ARBA" id="ARBA00047899"/>
    </source>
</evidence>
<dbReference type="EC" id="2.7.11.1" evidence="3"/>
<proteinExistence type="inferred from homology"/>
<feature type="coiled-coil region" evidence="16">
    <location>
        <begin position="1258"/>
        <end position="1338"/>
    </location>
</feature>
<evidence type="ECO:0000256" key="3">
    <source>
        <dbReference type="ARBA" id="ARBA00012513"/>
    </source>
</evidence>
<dbReference type="SMART" id="SM00612">
    <property type="entry name" value="Kelch"/>
    <property type="match status" value="2"/>
</dbReference>
<feature type="compositionally biased region" description="Polar residues" evidence="17">
    <location>
        <begin position="653"/>
        <end position="667"/>
    </location>
</feature>
<comment type="catalytic activity">
    <reaction evidence="13">
        <text>L-threonyl-[protein] + ATP = O-phospho-L-threonyl-[protein] + ADP + H(+)</text>
        <dbReference type="Rhea" id="RHEA:46608"/>
        <dbReference type="Rhea" id="RHEA-COMP:11060"/>
        <dbReference type="Rhea" id="RHEA-COMP:11605"/>
        <dbReference type="ChEBI" id="CHEBI:15378"/>
        <dbReference type="ChEBI" id="CHEBI:30013"/>
        <dbReference type="ChEBI" id="CHEBI:30616"/>
        <dbReference type="ChEBI" id="CHEBI:61977"/>
        <dbReference type="ChEBI" id="CHEBI:456216"/>
        <dbReference type="EC" id="2.7.11.1"/>
    </reaction>
</comment>
<dbReference type="InterPro" id="IPR006652">
    <property type="entry name" value="Kelch_1"/>
</dbReference>
<evidence type="ECO:0000256" key="12">
    <source>
        <dbReference type="ARBA" id="ARBA00023054"/>
    </source>
</evidence>
<sequence length="1875" mass="207858">MAFLFKSKKNHTPSLPPATRSLNTSEGAPSAPGPALNGPKERDGANSHTPTPSSSYNNSLNSVNSAGSPDHQRMRQRAESESQTQRSHPSISSNSPNSSPGASLYPWSQRRLNFSSPQASPFPRYGAAINSVASKEGDIYMMGGLIDGSTVKGDLWMMESSSGNLSCFPIATISEGPGPRVGHASLLVGNAFIVFGGDTKVDENDTLDDTLYLLNTSSRQWSRSIPPGPRPTGRYGHTINILGSRLYVFGGQVEGFFFNDLVAFDLNQLQNPSNKWEFLIQNSHDGGPSPGQIPPARTNHTIVGFNDKLYLFGGTNGLQWFNDVWSYDPRSNSWTQLDCVGFIPAPREGHAAALVNDVMYIFGGRTDEGIDLGDLAAFRITTRRWYSFQNMGPAPSPRSGHSMTAFGKQIIVLAGEPSSAPRDPVELSMAYILDTSKIRYPTDAQNGERAPSAAATVRKPTATEKQVQQQANRTSREAQTPPSDAQRRGQGPSRESMVSPIGRPTDLGPGLGPGSRLPRASIAQAPQGPPPPGQAPTPGPRGNTPQHAMSPRSKTPPKLDRGYGGPPVDTARAMASDRDRDSAARESPREFRSPQEANGHRTQQSSRMSARAMEAGEAAPLISAPARQRSLRQRQRGSMDSADESILGRHASIDSSMDSRTYRNSKTMGDEPRSPRLTAHQEALIKELEAVKGRNAWYASELALAKKAGYTPNISGSSVLDERTADAFADEDRPLIEAFLAMRAELAKMQATVDRQAAIASKRVAEVEHQRDVAVNEAAYSRAKLAAHGGSQQGTPLSDGQSRDLEDAVSERTTDLSRRLAVAIASQNELRSRLEVMATEIEQEKRGRELAEETCEATRRRLAELEIQNNPLEAESLRAQLHGIEASLREESILRSEAESSLKQLTLDKEELLKRLDDSSTRLKDFGNNLGGLREAVTASSNKATLLEKQLDEERERREGLERKLLQLRSEHEERTSELENATRRLRDAEELAESHAREAETHKNAFLTGLDRASSFDSDTSMRSLADQRVTIAEAQVESANKLAKASQAAADEAAEKLRRAEERIAGLEAYQEQASGRMYSAENKELKAQLENHQREAGALAIQHNALKDLLGERGALYSDNRRSPRLESPGSRFGTPEQTRLRELEQQLSTSIKAHEELKSSVETREQEADRAYREKLEQLENDYQSAVHYVKGTEKMLKRMKDELARYKIQNAKIQSELEAAQSNLAQTPATASDAPAEWEAERSRLQESIAELQEDTASSIANLEEQITRLKESLSSVESERSKYEADYEAIQQQFIATTENSRSELDQLKHENSLLETRAADAEQKVNMLLDQVEASVGHYRRQSQHGQGPNGISRTHSNASSNTIGAGVGRSRANSAVSQDDSFLDNRGSMALDSLANELETLRSHWESTNRNYRLSTQSDYDRTPTKESGLSDSLAEWRRRLDEEETREPSPDKNLTTATRCVYHSIKMTTMDLRVGNKYRIGRKIGSGSFGDIYLGTNIISGEEIAIKLESVKAKHPQLEYEARVYKSLAGGVGIPFVRWFGTECDYNAMVIDLLGPSLEDLFNFCNRKFSLKTVLLLADQLISRIEYIHAKSFIHRDIKPDNFLMGIGKRGNQVNVIDFGLAKKYRDPKTHFHIPYRENKNLTGTARYASINTHLGVEQSRRDDMESLGYVMLYFCRGTLPWQGLKAATKKQKYDRIMEKKMTTPTEVLCRGFPNEFSIYLNYTRSLRFDDKPDYSYLRKIFRDLFVRESFQYDYVFDWTVYKYQKNAAMIVDASKKDKEAAEEQQRRQAVAGGPMATPGAAAKPGAISSQRRKIMERGALDNTPDTNRAVGGSDRMLRSASKVAASGAYGPGASRSKRDDGAQWY</sequence>
<dbReference type="InterPro" id="IPR050235">
    <property type="entry name" value="CK1_Ser-Thr_kinase"/>
</dbReference>
<accession>A0A0F8UT19</accession>
<comment type="catalytic activity">
    <reaction evidence="14">
        <text>L-seryl-[protein] + ATP = O-phospho-L-seryl-[protein] + ADP + H(+)</text>
        <dbReference type="Rhea" id="RHEA:17989"/>
        <dbReference type="Rhea" id="RHEA-COMP:9863"/>
        <dbReference type="Rhea" id="RHEA-COMP:11604"/>
        <dbReference type="ChEBI" id="CHEBI:15378"/>
        <dbReference type="ChEBI" id="CHEBI:29999"/>
        <dbReference type="ChEBI" id="CHEBI:30616"/>
        <dbReference type="ChEBI" id="CHEBI:83421"/>
        <dbReference type="ChEBI" id="CHEBI:456216"/>
        <dbReference type="EC" id="2.7.11.1"/>
    </reaction>
</comment>
<keyword evidence="6" id="KW-0723">Serine/threonine-protein kinase</keyword>
<dbReference type="GO" id="GO:0005737">
    <property type="term" value="C:cytoplasm"/>
    <property type="evidence" value="ECO:0007669"/>
    <property type="project" value="UniProtKB-SubCell"/>
</dbReference>
<dbReference type="GO" id="GO:0004674">
    <property type="term" value="F:protein serine/threonine kinase activity"/>
    <property type="evidence" value="ECO:0007669"/>
    <property type="project" value="UniProtKB-KW"/>
</dbReference>